<feature type="region of interest" description="Disordered" evidence="2">
    <location>
        <begin position="2027"/>
        <end position="2049"/>
    </location>
</feature>
<dbReference type="EMBL" id="JAEPBG010000005">
    <property type="protein sequence ID" value="MBK4735830.1"/>
    <property type="molecule type" value="Genomic_DNA"/>
</dbReference>
<keyword evidence="5" id="KW-1185">Reference proteome</keyword>
<evidence type="ECO:0000313" key="4">
    <source>
        <dbReference type="EMBL" id="MBK4735830.1"/>
    </source>
</evidence>
<dbReference type="Gene3D" id="2.60.40.10">
    <property type="entry name" value="Immunoglobulins"/>
    <property type="match status" value="3"/>
</dbReference>
<evidence type="ECO:0000256" key="2">
    <source>
        <dbReference type="SAM" id="MobiDB-lite"/>
    </source>
</evidence>
<dbReference type="SUPFAM" id="SSF49503">
    <property type="entry name" value="Cupredoxins"/>
    <property type="match status" value="2"/>
</dbReference>
<reference evidence="4" key="1">
    <citation type="submission" date="2021-01" db="EMBL/GenBank/DDBJ databases">
        <title>Genome sequence of strain Noviherbaspirillum sp. DKR-6.</title>
        <authorList>
            <person name="Chaudhary D.K."/>
        </authorList>
    </citation>
    <scope>NUCLEOTIDE SEQUENCE</scope>
    <source>
        <strain evidence="4">DKR-6</strain>
    </source>
</reference>
<dbReference type="Gene3D" id="2.160.20.10">
    <property type="entry name" value="Single-stranded right-handed beta-helix, Pectin lyase-like"/>
    <property type="match status" value="1"/>
</dbReference>
<comment type="caution">
    <text evidence="4">The sequence shown here is derived from an EMBL/GenBank/DDBJ whole genome shotgun (WGS) entry which is preliminary data.</text>
</comment>
<evidence type="ECO:0000313" key="5">
    <source>
        <dbReference type="Proteomes" id="UP000622890"/>
    </source>
</evidence>
<dbReference type="InterPro" id="IPR012334">
    <property type="entry name" value="Pectin_lyas_fold"/>
</dbReference>
<organism evidence="4 5">
    <name type="scientific">Noviherbaspirillum pedocola</name>
    <dbReference type="NCBI Taxonomy" id="2801341"/>
    <lineage>
        <taxon>Bacteria</taxon>
        <taxon>Pseudomonadati</taxon>
        <taxon>Pseudomonadota</taxon>
        <taxon>Betaproteobacteria</taxon>
        <taxon>Burkholderiales</taxon>
        <taxon>Oxalobacteraceae</taxon>
        <taxon>Noviherbaspirillum</taxon>
    </lineage>
</organism>
<keyword evidence="3" id="KW-0732">Signal</keyword>
<dbReference type="Proteomes" id="UP000622890">
    <property type="component" value="Unassembled WGS sequence"/>
</dbReference>
<dbReference type="Gene3D" id="2.60.40.420">
    <property type="entry name" value="Cupredoxins - blue copper proteins"/>
    <property type="match status" value="1"/>
</dbReference>
<dbReference type="SUPFAM" id="SSF117074">
    <property type="entry name" value="Hypothetical protein PA1324"/>
    <property type="match status" value="2"/>
</dbReference>
<dbReference type="RefSeq" id="WP_200592629.1">
    <property type="nucleotide sequence ID" value="NZ_JAEPBG010000005.1"/>
</dbReference>
<evidence type="ECO:0000256" key="3">
    <source>
        <dbReference type="SAM" id="SignalP"/>
    </source>
</evidence>
<protein>
    <submittedName>
        <fullName evidence="4">Uncharacterized protein</fullName>
    </submittedName>
</protein>
<accession>A0A934SUT1</accession>
<dbReference type="SUPFAM" id="SSF51126">
    <property type="entry name" value="Pectin lyase-like"/>
    <property type="match status" value="1"/>
</dbReference>
<sequence length="2561" mass="266521">MKRTGAWKSKGRLRINLSMLACGAALTAALPALAKDVSINLTAARGMSFTPPNGQQAVPMWGYCTTPASGGCGNTWAPGPTIVAAPGDNLSITLSNGLPTPTSIVILGQVGGSVGQPTMQPSPVHQPSGLTWPAPAPASSDATFTPPKQPDRARAFTKEAQPGGSMTYTWTNLKPGTYLYETGSHPSLQAPMGLYGVLVVTQDPVLQGTTLTPGQAYPAPYAGRGANGSVAHDASAVLLLSEIDPAQNSAVDVAAQAKAREDLPANSPACGASSPCYPSAVNYNPKYFLLNGQAYDRTAPGIVAPPIAPASMSGNVLLRFANAGLRSHTPAVLGQNLYVVAEDGNLAPGNPKVQSEVLLTAGKTHDVLVKPKLASGGFAPGMLAVFDRQLSLSNDNIADGGMQGYIQIAGGALPAAALPKAVDDSYAVPPGSSTFGANVLANDVAIANPQIKTAPTKGTVTLNADGTFVYTPNGQGTSVQSDSFTYYGNGKPELSATVTLTVDAGKVGAAPVANPDSYASNAAFSAGLKVGGSGVLGNDTDPSGYRLTAQLVPNANQQGGLVVNLNPDGSFSAQAGAAGTYSFQYVAVNSQGTKSAPATVTLSFGQASGVKIALADASTKASVGGDTPDYRWVIEEDRTFHNSTQLTPNGADGIPNALATNFHASHMPVVATGCTGPISCGDSQTVKGAAVAPRPRTTPDSAALDPNKYYYLSVLPADAMTVDSGTPNSGHTMGGVPITPADIAAKGTLQVLLPPTPMKPAQLSIFVFEDNNPTNGAIDTAEINAGLGGFAVTINDTAGRIGDVAGQTVYDVYNMPLTNALFELDPTNCPRGPGAQNGPAGAENRVGVIYTCPEYDEVKDPQHRNRLPLAGHALVQNINPSRYDVLVAPGADRAQKGETWLQVSTLEGTRANDAFAKSGEPGYFQEFGPPGFHAFVGFVNPDRVNKLIDPSTRARDGGLCSAQGSCQSSVIGRVTNLHMSRPWQTELFDSNSNDVLSASTCYVGLNSQGGTGANIAIQACQPDGSFKFTGIPEGDYELVVWDEWLDQIIQYNAVHVAGPLTDMKNVPVMSWFTNIEQNAFIDSNGNGVQDDGEPGIAQIPMRVRYRDGSIGYTSPTDTSGSGAINELFPLFNWYVAESDTTRYKATKVNIVVDGGGPVDSTGPYKGILSSTYPAAPGQTPRSTIETFDGSVISMGIQGFISQTNIINWGKRQYLPGENGGITGMVLYAATRGLDDPRMHAQLNWEPGIPRVKVRLYRKTVAPDGSEGLVFVKETTSSSWDDKLPTDCPGQRPDDPFLAYTLGVANIGKCYDSMHNFNQTRPAVYDGRYTFDDIPAGRYVVEVIAPEGYEIVKEEDKNVLLGDAFEAPVAQQFAGVGNIFILPDQATVNAAARQEPGIAFPPCVGEPHLVPDFMSLYPDSGQVAPFAGTTRPLCNRKEIVLNDQMQATADFQLFTPTPIAAHYTGMILDDAASEFNAAAPDFGEKFAVPFVPIAMRDFNGNELGRVYADQWGMYNGLIASTWQANIPNPSGYAPNMVTNCMNDPGPIKDPATGKMVTDPNFNPMYSNFCYTNPFMPGSTTYLDTPVLPVAAFAAGYYPADCSYEDTTPAIRRVDDAAGNFGPYLPSTGGSLVITARGDVAVPNPAYAGPAETAAPYNQKTITRHYGFGSVAGKVMLGNVELEVTSWADDRIVATVKSGTPSGQLAITAANGKSTVDAVTVTVDDSQKNNRLIRVQASAGQTIQAAIDRANPGDLILVDEGSYGELVIMYKPVRLQGVGAASVVINAAKYPNQKLAAWRTRINDLFGIDAAGNQTRPAQVDPLPGQEITGGVVLLEPTVMSTEEGAGITVLAKNYPANHCRALNGDPSATTWQSNFLCGTSRIDGLSVTGGDSGGGVYVNGWAHNLEFSNNRVYGNAGTWTGGVRIGQPNLEALTDLPVPYGFNRNVRVHNNAITTNGTVESQLAASGGGGGLSLNSGTDNYAVTSNFICGNMSMADGGGVAHLGYSGGNNTISKNKIVFNQSLNQGSTNSGGGLAVEGEAPVPTGTTRGPGNLVVDANLIQGNHAASGHGGGVYLRDVANAGGRVSERNSVGVTNNMIVNNVAGWSGGGISLQNSAATTIINNTVARNDSTATVGAVFGNNPTTSTPQPAGISADRDSRTVLLRNNIVWENRAFFFSPVANSTGFQLNPVVSGCGGNSVNANYWDFGILGQPQASPALRLNPTSSLMTSVTDYTDNGNVSGDPLFASTYCNAARFISPAPPITPAPTVPFSMQAAGSLDEGGNWVDVRYGPLSLNDPAKPGQPNTVKPLLGDYHIAANSAALGKGAVQGAPAADYDGDARGAQIDIGADEYVSAPPQPVPLPALAALDNFNRRNATNLGSSWSQANLLGIASIQVNGNLATVPALTLPGYALWNVPATGYGANQGAAFRFVNAPIVGSALVLKASGGVTLGAPQHMLRVRVASAQAAGAQTSVTLTVETSDNYGVNFTPWSTTSPASFALNDVLSAVAYGDGTVRIYKTSGATATQIGAVQVAWPNATSGGRIGMYLSARQQVDDFAGGNVQ</sequence>
<dbReference type="InterPro" id="IPR006626">
    <property type="entry name" value="PbH1"/>
</dbReference>
<name>A0A934SUT1_9BURK</name>
<dbReference type="GO" id="GO:0042597">
    <property type="term" value="C:periplasmic space"/>
    <property type="evidence" value="ECO:0007669"/>
    <property type="project" value="UniProtKB-SubCell"/>
</dbReference>
<dbReference type="Pfam" id="PF17963">
    <property type="entry name" value="Big_9"/>
    <property type="match status" value="2"/>
</dbReference>
<proteinExistence type="predicted"/>
<dbReference type="InterPro" id="IPR013783">
    <property type="entry name" value="Ig-like_fold"/>
</dbReference>
<gene>
    <name evidence="4" type="ORF">JJB74_14510</name>
</gene>
<dbReference type="SMART" id="SM00710">
    <property type="entry name" value="PbH1"/>
    <property type="match status" value="9"/>
</dbReference>
<comment type="subcellular location">
    <subcellularLocation>
        <location evidence="1">Periplasm</location>
    </subcellularLocation>
</comment>
<evidence type="ECO:0000256" key="1">
    <source>
        <dbReference type="ARBA" id="ARBA00004418"/>
    </source>
</evidence>
<dbReference type="InterPro" id="IPR008972">
    <property type="entry name" value="Cupredoxin"/>
</dbReference>
<feature type="chain" id="PRO_5036956329" evidence="3">
    <location>
        <begin position="35"/>
        <end position="2561"/>
    </location>
</feature>
<feature type="signal peptide" evidence="3">
    <location>
        <begin position="1"/>
        <end position="34"/>
    </location>
</feature>
<dbReference type="InterPro" id="IPR011050">
    <property type="entry name" value="Pectin_lyase_fold/virulence"/>
</dbReference>